<organism evidence="2 3">
    <name type="scientific">Azospirillum brasilense</name>
    <dbReference type="NCBI Taxonomy" id="192"/>
    <lineage>
        <taxon>Bacteria</taxon>
        <taxon>Pseudomonadati</taxon>
        <taxon>Pseudomonadota</taxon>
        <taxon>Alphaproteobacteria</taxon>
        <taxon>Rhodospirillales</taxon>
        <taxon>Azospirillaceae</taxon>
        <taxon>Azospirillum</taxon>
    </lineage>
</organism>
<evidence type="ECO:0000313" key="2">
    <source>
        <dbReference type="EMBL" id="TWA87145.1"/>
    </source>
</evidence>
<feature type="transmembrane region" description="Helical" evidence="1">
    <location>
        <begin position="7"/>
        <end position="24"/>
    </location>
</feature>
<gene>
    <name evidence="2" type="ORF">FBZ83_1017</name>
</gene>
<dbReference type="Proteomes" id="UP000318529">
    <property type="component" value="Unassembled WGS sequence"/>
</dbReference>
<dbReference type="EMBL" id="VITH01000001">
    <property type="protein sequence ID" value="TWA87145.1"/>
    <property type="molecule type" value="Genomic_DNA"/>
</dbReference>
<name>A0A560CQM2_AZOBR</name>
<dbReference type="AlphaFoldDB" id="A0A560CQM2"/>
<feature type="transmembrane region" description="Helical" evidence="1">
    <location>
        <begin position="30"/>
        <end position="48"/>
    </location>
</feature>
<sequence length="132" mass="13788">MATLLQIVGILSMFGGFLIGMSGLPNPAALLAGAVSGLLSLIVFWWMAGVLTGIRGTEESVEEAVEVLKQIAASVAPKEADRPARSGDQGVKEVRRAADIDNAAVAAGQIPTADQLVREAIQRRAREDFSGS</sequence>
<dbReference type="RefSeq" id="WP_145680534.1">
    <property type="nucleotide sequence ID" value="NZ_VITH01000001.1"/>
</dbReference>
<comment type="caution">
    <text evidence="2">The sequence shown here is derived from an EMBL/GenBank/DDBJ whole genome shotgun (WGS) entry which is preliminary data.</text>
</comment>
<keyword evidence="1" id="KW-0472">Membrane</keyword>
<keyword evidence="1" id="KW-1133">Transmembrane helix</keyword>
<accession>A0A560CQM2</accession>
<protein>
    <submittedName>
        <fullName evidence="2">Uncharacterized protein</fullName>
    </submittedName>
</protein>
<reference evidence="2 3" key="1">
    <citation type="submission" date="2019-06" db="EMBL/GenBank/DDBJ databases">
        <title>Genomic Encyclopedia of Type Strains, Phase IV (KMG-V): Genome sequencing to study the core and pangenomes of soil and plant-associated prokaryotes.</title>
        <authorList>
            <person name="Whitman W."/>
        </authorList>
    </citation>
    <scope>NUCLEOTIDE SEQUENCE [LARGE SCALE GENOMIC DNA]</scope>
    <source>
        <strain evidence="2 3">BR 11650</strain>
    </source>
</reference>
<evidence type="ECO:0000313" key="3">
    <source>
        <dbReference type="Proteomes" id="UP000318529"/>
    </source>
</evidence>
<evidence type="ECO:0000256" key="1">
    <source>
        <dbReference type="SAM" id="Phobius"/>
    </source>
</evidence>
<keyword evidence="1" id="KW-0812">Transmembrane</keyword>
<proteinExistence type="predicted"/>